<dbReference type="InterPro" id="IPR010982">
    <property type="entry name" value="Lambda_DNA-bd_dom_sf"/>
</dbReference>
<comment type="caution">
    <text evidence="4">The sequence shown here is derived from an EMBL/GenBank/DDBJ whole genome shotgun (WGS) entry which is preliminary data.</text>
</comment>
<keyword evidence="2" id="KW-0812">Transmembrane</keyword>
<feature type="transmembrane region" description="Helical" evidence="2">
    <location>
        <begin position="120"/>
        <end position="141"/>
    </location>
</feature>
<dbReference type="Gene3D" id="1.10.260.40">
    <property type="entry name" value="lambda repressor-like DNA-binding domains"/>
    <property type="match status" value="1"/>
</dbReference>
<feature type="domain" description="HTH cro/C1-type" evidence="3">
    <location>
        <begin position="7"/>
        <end position="61"/>
    </location>
</feature>
<keyword evidence="2" id="KW-0472">Membrane</keyword>
<evidence type="ECO:0000313" key="4">
    <source>
        <dbReference type="EMBL" id="MFD1411087.1"/>
    </source>
</evidence>
<dbReference type="InterPro" id="IPR025016">
    <property type="entry name" value="DUF3955"/>
</dbReference>
<name>A0ABW4BLH8_9LACO</name>
<dbReference type="EMBL" id="JBHTOH010000034">
    <property type="protein sequence ID" value="MFD1411087.1"/>
    <property type="molecule type" value="Genomic_DNA"/>
</dbReference>
<dbReference type="PANTHER" id="PTHR46558">
    <property type="entry name" value="TRACRIPTIONAL REGULATORY PROTEIN-RELATED-RELATED"/>
    <property type="match status" value="1"/>
</dbReference>
<protein>
    <submittedName>
        <fullName evidence="4">DUF3955 domain-containing protein</fullName>
    </submittedName>
</protein>
<gene>
    <name evidence="4" type="ORF">ACFQ4R_05620</name>
</gene>
<dbReference type="PROSITE" id="PS50943">
    <property type="entry name" value="HTH_CROC1"/>
    <property type="match status" value="1"/>
</dbReference>
<dbReference type="RefSeq" id="WP_125648803.1">
    <property type="nucleotide sequence ID" value="NZ_JBHTOH010000034.1"/>
</dbReference>
<sequence length="152" mass="17231">MDFGKQIKQLRRTRQLTQEELARQLNVSRQTISSWETNRNLPDLTMVVLIAQTFQLSLDQLILGDVTMKQKLMRDGSQMRQLRLRIISLILLVLGGGCFLISGLIGSYVDSQGILHEPFFLIPLGYLLLAIGIIGLLINLISKLRQHFSKAL</sequence>
<dbReference type="SMART" id="SM00530">
    <property type="entry name" value="HTH_XRE"/>
    <property type="match status" value="1"/>
</dbReference>
<feature type="transmembrane region" description="Helical" evidence="2">
    <location>
        <begin position="84"/>
        <end position="108"/>
    </location>
</feature>
<dbReference type="Pfam" id="PF01381">
    <property type="entry name" value="HTH_3"/>
    <property type="match status" value="1"/>
</dbReference>
<dbReference type="PANTHER" id="PTHR46558:SF4">
    <property type="entry name" value="DNA-BIDING PHAGE PROTEIN"/>
    <property type="match status" value="1"/>
</dbReference>
<keyword evidence="2" id="KW-1133">Transmembrane helix</keyword>
<evidence type="ECO:0000256" key="2">
    <source>
        <dbReference type="SAM" id="Phobius"/>
    </source>
</evidence>
<accession>A0ABW4BLH8</accession>
<reference evidence="5" key="1">
    <citation type="journal article" date="2019" name="Int. J. Syst. Evol. Microbiol.">
        <title>The Global Catalogue of Microorganisms (GCM) 10K type strain sequencing project: providing services to taxonomists for standard genome sequencing and annotation.</title>
        <authorList>
            <consortium name="The Broad Institute Genomics Platform"/>
            <consortium name="The Broad Institute Genome Sequencing Center for Infectious Disease"/>
            <person name="Wu L."/>
            <person name="Ma J."/>
        </authorList>
    </citation>
    <scope>NUCLEOTIDE SEQUENCE [LARGE SCALE GENOMIC DNA]</scope>
    <source>
        <strain evidence="5">CCM 8937</strain>
    </source>
</reference>
<dbReference type="Pfam" id="PF13127">
    <property type="entry name" value="DUF3955"/>
    <property type="match status" value="1"/>
</dbReference>
<dbReference type="InterPro" id="IPR001387">
    <property type="entry name" value="Cro/C1-type_HTH"/>
</dbReference>
<keyword evidence="5" id="KW-1185">Reference proteome</keyword>
<evidence type="ECO:0000256" key="1">
    <source>
        <dbReference type="ARBA" id="ARBA00023125"/>
    </source>
</evidence>
<dbReference type="Proteomes" id="UP001597191">
    <property type="component" value="Unassembled WGS sequence"/>
</dbReference>
<proteinExistence type="predicted"/>
<dbReference type="SUPFAM" id="SSF47413">
    <property type="entry name" value="lambda repressor-like DNA-binding domains"/>
    <property type="match status" value="1"/>
</dbReference>
<evidence type="ECO:0000259" key="3">
    <source>
        <dbReference type="PROSITE" id="PS50943"/>
    </source>
</evidence>
<organism evidence="4 5">
    <name type="scientific">Lapidilactobacillus gannanensis</name>
    <dbReference type="NCBI Taxonomy" id="2486002"/>
    <lineage>
        <taxon>Bacteria</taxon>
        <taxon>Bacillati</taxon>
        <taxon>Bacillota</taxon>
        <taxon>Bacilli</taxon>
        <taxon>Lactobacillales</taxon>
        <taxon>Lactobacillaceae</taxon>
        <taxon>Lapidilactobacillus</taxon>
    </lineage>
</organism>
<dbReference type="CDD" id="cd00093">
    <property type="entry name" value="HTH_XRE"/>
    <property type="match status" value="1"/>
</dbReference>
<evidence type="ECO:0000313" key="5">
    <source>
        <dbReference type="Proteomes" id="UP001597191"/>
    </source>
</evidence>
<keyword evidence="1" id="KW-0238">DNA-binding</keyword>